<evidence type="ECO:0000313" key="2">
    <source>
        <dbReference type="Proteomes" id="UP001054945"/>
    </source>
</evidence>
<comment type="caution">
    <text evidence="1">The sequence shown here is derived from an EMBL/GenBank/DDBJ whole genome shotgun (WGS) entry which is preliminary data.</text>
</comment>
<organism evidence="1 2">
    <name type="scientific">Caerostris extrusa</name>
    <name type="common">Bark spider</name>
    <name type="synonym">Caerostris bankana</name>
    <dbReference type="NCBI Taxonomy" id="172846"/>
    <lineage>
        <taxon>Eukaryota</taxon>
        <taxon>Metazoa</taxon>
        <taxon>Ecdysozoa</taxon>
        <taxon>Arthropoda</taxon>
        <taxon>Chelicerata</taxon>
        <taxon>Arachnida</taxon>
        <taxon>Araneae</taxon>
        <taxon>Araneomorphae</taxon>
        <taxon>Entelegynae</taxon>
        <taxon>Araneoidea</taxon>
        <taxon>Araneidae</taxon>
        <taxon>Caerostris</taxon>
    </lineage>
</organism>
<proteinExistence type="predicted"/>
<keyword evidence="2" id="KW-1185">Reference proteome</keyword>
<gene>
    <name evidence="1" type="ORF">CEXT_218331</name>
</gene>
<dbReference type="EMBL" id="BPLR01012939">
    <property type="protein sequence ID" value="GIY57665.1"/>
    <property type="molecule type" value="Genomic_DNA"/>
</dbReference>
<sequence>MWWCNVESCLQILDATSPRVLLNLLDFCCVNCEWSNAEAFGNKNYKNQYKWLEHRLKHGNGSSEEDVTGSIRLSNVAVNDEVMCIFAICVYFIRLVIRLFSWFSLWKHECEPLKIIYKKSFLSIEDIANTP</sequence>
<dbReference type="Proteomes" id="UP001054945">
    <property type="component" value="Unassembled WGS sequence"/>
</dbReference>
<name>A0AAV4UIY6_CAEEX</name>
<evidence type="ECO:0000313" key="1">
    <source>
        <dbReference type="EMBL" id="GIY57665.1"/>
    </source>
</evidence>
<accession>A0AAV4UIY6</accession>
<reference evidence="1 2" key="1">
    <citation type="submission" date="2021-06" db="EMBL/GenBank/DDBJ databases">
        <title>Caerostris extrusa draft genome.</title>
        <authorList>
            <person name="Kono N."/>
            <person name="Arakawa K."/>
        </authorList>
    </citation>
    <scope>NUCLEOTIDE SEQUENCE [LARGE SCALE GENOMIC DNA]</scope>
</reference>
<dbReference type="AlphaFoldDB" id="A0AAV4UIY6"/>
<protein>
    <submittedName>
        <fullName evidence="1">Uncharacterized protein</fullName>
    </submittedName>
</protein>